<organism evidence="12">
    <name type="scientific">termite gut metagenome</name>
    <dbReference type="NCBI Taxonomy" id="433724"/>
    <lineage>
        <taxon>unclassified sequences</taxon>
        <taxon>metagenomes</taxon>
        <taxon>organismal metagenomes</taxon>
    </lineage>
</organism>
<sequence>MNEIKEIAVKDFHEEALKLRRDKHLDFLENLIGMDWGETLGVVYYLESTVTNERIVIKVSTPDRENPELPSVCDIWKAAGLKEREVYDFFGIRFINHPDMRRLYLRNDWVGYPLRKDDDPTDDRNPLRMDSEPTVDTTVELELNPDGTIKGKENFVFEDDEYVINIGPQHPATHGVLRFRTSLEGEIIRKLDVNCGYIHRGIEKISESLTYPQTLAFTDRLDYLGAHQNRHALCMCIEKAMGIEVSERVQYIRAIMDELQRIDSHLLFYSCLCMDLGGLTAFFYGFRDREKILDIFEETCGGRLIMNYNTIGGVQADIHPNFVRRVKEFIPYLRGIIHEYHDIFTGNIITQQRMKGVGILSREDAISFGATGGTGRASGWACDVRKRMPYGVYDKVEFKEIIYTEGDCFARYMVRMDEIMESMKIIEQLIDNIPEGNYQEKTKPIIRLSEGSYYAAVESSRGEFGAFIESHGDKSPYRLHFRSTGLPLVSAIETISIGSKIADLIAIGGTLDYIIPDIDR</sequence>
<reference evidence="12" key="1">
    <citation type="submission" date="2019-03" db="EMBL/GenBank/DDBJ databases">
        <title>Single cell metagenomics reveals metabolic interactions within the superorganism composed of flagellate Streblomastix strix and complex community of Bacteroidetes bacteria on its surface.</title>
        <authorList>
            <person name="Treitli S.C."/>
            <person name="Kolisko M."/>
            <person name="Husnik F."/>
            <person name="Keeling P."/>
            <person name="Hampl V."/>
        </authorList>
    </citation>
    <scope>NUCLEOTIDE SEQUENCE</scope>
    <source>
        <strain evidence="12">STM</strain>
    </source>
</reference>
<evidence type="ECO:0000256" key="3">
    <source>
        <dbReference type="ARBA" id="ARBA00022448"/>
    </source>
</evidence>
<dbReference type="Gene3D" id="3.30.460.80">
    <property type="entry name" value="NADH:ubiquinone oxidoreductase, 30kDa subunit"/>
    <property type="match status" value="1"/>
</dbReference>
<accession>A0A5J4T2R4</accession>
<dbReference type="EMBL" id="SNRY01000009">
    <property type="protein sequence ID" value="KAA6351740.1"/>
    <property type="molecule type" value="Genomic_DNA"/>
</dbReference>
<dbReference type="GO" id="GO:0048038">
    <property type="term" value="F:quinone binding"/>
    <property type="evidence" value="ECO:0007669"/>
    <property type="project" value="InterPro"/>
</dbReference>
<feature type="domain" description="NADH-quinone oxidoreductase subunit D" evidence="11">
    <location>
        <begin position="275"/>
        <end position="520"/>
    </location>
</feature>
<evidence type="ECO:0000259" key="10">
    <source>
        <dbReference type="Pfam" id="PF00329"/>
    </source>
</evidence>
<evidence type="ECO:0000256" key="1">
    <source>
        <dbReference type="ARBA" id="ARBA00004202"/>
    </source>
</evidence>
<dbReference type="InterPro" id="IPR001135">
    <property type="entry name" value="NADH_Q_OxRdtase_suD"/>
</dbReference>
<evidence type="ECO:0000256" key="9">
    <source>
        <dbReference type="ARBA" id="ARBA00047712"/>
    </source>
</evidence>
<name>A0A5J4T2R4_9ZZZZ</name>
<keyword evidence="5" id="KW-0520">NAD</keyword>
<dbReference type="GO" id="GO:0005886">
    <property type="term" value="C:plasma membrane"/>
    <property type="evidence" value="ECO:0007669"/>
    <property type="project" value="UniProtKB-SubCell"/>
</dbReference>
<dbReference type="GO" id="GO:0016651">
    <property type="term" value="F:oxidoreductase activity, acting on NAD(P)H"/>
    <property type="evidence" value="ECO:0007669"/>
    <property type="project" value="InterPro"/>
</dbReference>
<comment type="similarity">
    <text evidence="2">In the C-terminal section; belongs to the complex I 49 kDa subunit family.</text>
</comment>
<proteinExistence type="inferred from homology"/>
<evidence type="ECO:0000259" key="11">
    <source>
        <dbReference type="Pfam" id="PF00346"/>
    </source>
</evidence>
<evidence type="ECO:0000256" key="5">
    <source>
        <dbReference type="ARBA" id="ARBA00023027"/>
    </source>
</evidence>
<dbReference type="AlphaFoldDB" id="A0A5J4T2R4"/>
<evidence type="ECO:0000256" key="4">
    <source>
        <dbReference type="ARBA" id="ARBA00022475"/>
    </source>
</evidence>
<dbReference type="Pfam" id="PF00346">
    <property type="entry name" value="Complex1_49kDa"/>
    <property type="match status" value="1"/>
</dbReference>
<comment type="caution">
    <text evidence="12">The sequence shown here is derived from an EMBL/GenBank/DDBJ whole genome shotgun (WGS) entry which is preliminary data.</text>
</comment>
<protein>
    <submittedName>
        <fullName evidence="12">NADH-quinone oxidoreductase subunit C/D</fullName>
    </submittedName>
</protein>
<dbReference type="Gene3D" id="1.10.645.10">
    <property type="entry name" value="Cytochrome-c3 Hydrogenase, chain B"/>
    <property type="match status" value="1"/>
</dbReference>
<gene>
    <name evidence="12" type="ORF">EZS27_000865</name>
</gene>
<dbReference type="PANTHER" id="PTHR11993:SF10">
    <property type="entry name" value="NADH DEHYDROGENASE [UBIQUINONE] IRON-SULFUR PROTEIN 2, MITOCHONDRIAL"/>
    <property type="match status" value="1"/>
</dbReference>
<dbReference type="InterPro" id="IPR037232">
    <property type="entry name" value="NADH_quin_OxRdtase_su_C/D-like"/>
</dbReference>
<evidence type="ECO:0000256" key="2">
    <source>
        <dbReference type="ARBA" id="ARBA00010019"/>
    </source>
</evidence>
<dbReference type="HAMAP" id="MF_01358">
    <property type="entry name" value="NDH1_NuoD"/>
    <property type="match status" value="1"/>
</dbReference>
<dbReference type="InterPro" id="IPR001268">
    <property type="entry name" value="NADH_UbQ_OxRdtase_30kDa_su"/>
</dbReference>
<dbReference type="InterPro" id="IPR029014">
    <property type="entry name" value="NiFe-Hase_large"/>
</dbReference>
<keyword evidence="4" id="KW-1003">Cell membrane</keyword>
<keyword evidence="6" id="KW-0472">Membrane</keyword>
<dbReference type="NCBIfam" id="NF004739">
    <property type="entry name" value="PRK06075.1"/>
    <property type="match status" value="1"/>
</dbReference>
<dbReference type="GO" id="GO:0051287">
    <property type="term" value="F:NAD binding"/>
    <property type="evidence" value="ECO:0007669"/>
    <property type="project" value="InterPro"/>
</dbReference>
<dbReference type="SUPFAM" id="SSF143243">
    <property type="entry name" value="Nqo5-like"/>
    <property type="match status" value="1"/>
</dbReference>
<keyword evidence="7" id="KW-0511">Multifunctional enzyme</keyword>
<dbReference type="InterPro" id="IPR020396">
    <property type="entry name" value="NADH_UbQ_OxRdtase_CS"/>
</dbReference>
<evidence type="ECO:0000256" key="8">
    <source>
        <dbReference type="ARBA" id="ARBA00038617"/>
    </source>
</evidence>
<evidence type="ECO:0000256" key="7">
    <source>
        <dbReference type="ARBA" id="ARBA00023268"/>
    </source>
</evidence>
<comment type="catalytic activity">
    <reaction evidence="9">
        <text>a quinone + NADH + 5 H(+)(in) = a quinol + NAD(+) + 4 H(+)(out)</text>
        <dbReference type="Rhea" id="RHEA:57888"/>
        <dbReference type="ChEBI" id="CHEBI:15378"/>
        <dbReference type="ChEBI" id="CHEBI:24646"/>
        <dbReference type="ChEBI" id="CHEBI:57540"/>
        <dbReference type="ChEBI" id="CHEBI:57945"/>
        <dbReference type="ChEBI" id="CHEBI:132124"/>
    </reaction>
</comment>
<dbReference type="GO" id="GO:0008137">
    <property type="term" value="F:NADH dehydrogenase (ubiquinone) activity"/>
    <property type="evidence" value="ECO:0007669"/>
    <property type="project" value="InterPro"/>
</dbReference>
<evidence type="ECO:0000256" key="6">
    <source>
        <dbReference type="ARBA" id="ARBA00023136"/>
    </source>
</evidence>
<comment type="subcellular location">
    <subcellularLocation>
        <location evidence="1">Cell membrane</location>
        <topology evidence="1">Peripheral membrane protein</topology>
    </subcellularLocation>
</comment>
<evidence type="ECO:0000313" key="12">
    <source>
        <dbReference type="EMBL" id="KAA6351740.1"/>
    </source>
</evidence>
<feature type="domain" description="NADH:ubiquinone oxidoreductase 30kDa subunit" evidence="10">
    <location>
        <begin position="9"/>
        <end position="121"/>
    </location>
</feature>
<dbReference type="Pfam" id="PF00329">
    <property type="entry name" value="Complex1_30kDa"/>
    <property type="match status" value="1"/>
</dbReference>
<dbReference type="PROSITE" id="PS00542">
    <property type="entry name" value="COMPLEX1_30K"/>
    <property type="match status" value="1"/>
</dbReference>
<comment type="subunit">
    <text evidence="8">NDH-1 is composed of 13 different subunits. Subunits NuoB, CD, E, F, and G constitute the peripheral sector of the complex.</text>
</comment>
<keyword evidence="3" id="KW-0813">Transport</keyword>
<dbReference type="PANTHER" id="PTHR11993">
    <property type="entry name" value="NADH-UBIQUINONE OXIDOREDUCTASE 49 KDA SUBUNIT"/>
    <property type="match status" value="1"/>
</dbReference>
<dbReference type="SUPFAM" id="SSF56762">
    <property type="entry name" value="HydB/Nqo4-like"/>
    <property type="match status" value="1"/>
</dbReference>
<dbReference type="InterPro" id="IPR022885">
    <property type="entry name" value="NDH1_su_D/H"/>
</dbReference>